<feature type="domain" description="SCP" evidence="1">
    <location>
        <begin position="134"/>
        <end position="189"/>
    </location>
</feature>
<dbReference type="AlphaFoldDB" id="A0AA39HGT0"/>
<name>A0AA39HGT0_9BILA</name>
<protein>
    <recommendedName>
        <fullName evidence="1">SCP domain-containing protein</fullName>
    </recommendedName>
</protein>
<dbReference type="SUPFAM" id="SSF55797">
    <property type="entry name" value="PR-1-like"/>
    <property type="match status" value="1"/>
</dbReference>
<dbReference type="Pfam" id="PF00188">
    <property type="entry name" value="CAP"/>
    <property type="match status" value="1"/>
</dbReference>
<dbReference type="InterPro" id="IPR014044">
    <property type="entry name" value="CAP_dom"/>
</dbReference>
<evidence type="ECO:0000259" key="1">
    <source>
        <dbReference type="Pfam" id="PF00188"/>
    </source>
</evidence>
<gene>
    <name evidence="2" type="ORF">QR680_017455</name>
</gene>
<organism evidence="2 3">
    <name type="scientific">Steinernema hermaphroditum</name>
    <dbReference type="NCBI Taxonomy" id="289476"/>
    <lineage>
        <taxon>Eukaryota</taxon>
        <taxon>Metazoa</taxon>
        <taxon>Ecdysozoa</taxon>
        <taxon>Nematoda</taxon>
        <taxon>Chromadorea</taxon>
        <taxon>Rhabditida</taxon>
        <taxon>Tylenchina</taxon>
        <taxon>Panagrolaimomorpha</taxon>
        <taxon>Strongyloidoidea</taxon>
        <taxon>Steinernematidae</taxon>
        <taxon>Steinernema</taxon>
    </lineage>
</organism>
<reference evidence="2" key="1">
    <citation type="submission" date="2023-06" db="EMBL/GenBank/DDBJ databases">
        <title>Genomic analysis of the entomopathogenic nematode Steinernema hermaphroditum.</title>
        <authorList>
            <person name="Schwarz E.M."/>
            <person name="Heppert J.K."/>
            <person name="Baniya A."/>
            <person name="Schwartz H.T."/>
            <person name="Tan C.-H."/>
            <person name="Antoshechkin I."/>
            <person name="Sternberg P.W."/>
            <person name="Goodrich-Blair H."/>
            <person name="Dillman A.R."/>
        </authorList>
    </citation>
    <scope>NUCLEOTIDE SEQUENCE</scope>
    <source>
        <strain evidence="2">PS9179</strain>
        <tissue evidence="2">Whole animal</tissue>
    </source>
</reference>
<proteinExistence type="predicted"/>
<evidence type="ECO:0000313" key="2">
    <source>
        <dbReference type="EMBL" id="KAK0404439.1"/>
    </source>
</evidence>
<dbReference type="InterPro" id="IPR035940">
    <property type="entry name" value="CAP_sf"/>
</dbReference>
<dbReference type="Gene3D" id="3.40.33.10">
    <property type="entry name" value="CAP"/>
    <property type="match status" value="1"/>
</dbReference>
<evidence type="ECO:0000313" key="3">
    <source>
        <dbReference type="Proteomes" id="UP001175271"/>
    </source>
</evidence>
<accession>A0AA39HGT0</accession>
<keyword evidence="3" id="KW-1185">Reference proteome</keyword>
<comment type="caution">
    <text evidence="2">The sequence shown here is derived from an EMBL/GenBank/DDBJ whole genome shotgun (WGS) entry which is preliminary data.</text>
</comment>
<sequence length="234" mass="26442">MQGRKTVVVKRIEHKSAEGRLLSITTTKTVYFGEPPEEVLESSRKGCKLPTHIVISEQLPEDALRRVDSPPSMSRPLSRATEHIGYRTYGNSTVYGDDWSQAGTLLRNSQLVRAPSRLFIFGGVLEGLEAVATRLNALRVKHGLPELLRDERLSRVAREWAAQIILDNHFRGREGTDMNVWMGAPVEAAVADEWNAEMSRRDRNLLECPRLRRFGIGAQWHPRADAFIVVAVYE</sequence>
<dbReference type="Proteomes" id="UP001175271">
    <property type="component" value="Unassembled WGS sequence"/>
</dbReference>
<dbReference type="EMBL" id="JAUCMV010000004">
    <property type="protein sequence ID" value="KAK0404439.1"/>
    <property type="molecule type" value="Genomic_DNA"/>
</dbReference>